<organism evidence="2 3">
    <name type="scientific">Chthoniobacter flavus Ellin428</name>
    <dbReference type="NCBI Taxonomy" id="497964"/>
    <lineage>
        <taxon>Bacteria</taxon>
        <taxon>Pseudomonadati</taxon>
        <taxon>Verrucomicrobiota</taxon>
        <taxon>Spartobacteria</taxon>
        <taxon>Chthoniobacterales</taxon>
        <taxon>Chthoniobacteraceae</taxon>
        <taxon>Chthoniobacter</taxon>
    </lineage>
</organism>
<dbReference type="AlphaFoldDB" id="B4CWM6"/>
<comment type="caution">
    <text evidence="2">The sequence shown here is derived from an EMBL/GenBank/DDBJ whole genome shotgun (WGS) entry which is preliminary data.</text>
</comment>
<gene>
    <name evidence="2" type="ORF">CfE428DRAFT_1064</name>
</gene>
<dbReference type="EMBL" id="ABVL01000002">
    <property type="protein sequence ID" value="EDY21818.1"/>
    <property type="molecule type" value="Genomic_DNA"/>
</dbReference>
<dbReference type="InParanoid" id="B4CWM6"/>
<evidence type="ECO:0000256" key="1">
    <source>
        <dbReference type="SAM" id="Phobius"/>
    </source>
</evidence>
<dbReference type="Proteomes" id="UP000005824">
    <property type="component" value="Unassembled WGS sequence"/>
</dbReference>
<keyword evidence="3" id="KW-1185">Reference proteome</keyword>
<keyword evidence="1" id="KW-0472">Membrane</keyword>
<name>B4CWM6_9BACT</name>
<keyword evidence="1" id="KW-0812">Transmembrane</keyword>
<feature type="transmembrane region" description="Helical" evidence="1">
    <location>
        <begin position="6"/>
        <end position="29"/>
    </location>
</feature>
<accession>B4CWM6</accession>
<proteinExistence type="predicted"/>
<keyword evidence="1" id="KW-1133">Transmembrane helix</keyword>
<sequence>MGPLGWLAMGCTSLIVIVVVVGVGGAILFGPTIKKWIAEARPKFEKLAEQSKTNPTRALADGMVQLGGDRFEMVAADDEHKRYTVREKKSGQLITFYWDAKENAPKTVQGDFSAIPADAKASGR</sequence>
<reference evidence="2 3" key="1">
    <citation type="journal article" date="2011" name="J. Bacteriol.">
        <title>Genome sequence of Chthoniobacter flavus Ellin428, an aerobic heterotrophic soil bacterium.</title>
        <authorList>
            <person name="Kant R."/>
            <person name="van Passel M.W."/>
            <person name="Palva A."/>
            <person name="Lucas S."/>
            <person name="Lapidus A."/>
            <person name="Glavina Del Rio T."/>
            <person name="Dalin E."/>
            <person name="Tice H."/>
            <person name="Bruce D."/>
            <person name="Goodwin L."/>
            <person name="Pitluck S."/>
            <person name="Larimer F.W."/>
            <person name="Land M.L."/>
            <person name="Hauser L."/>
            <person name="Sangwan P."/>
            <person name="de Vos W.M."/>
            <person name="Janssen P.H."/>
            <person name="Smidt H."/>
        </authorList>
    </citation>
    <scope>NUCLEOTIDE SEQUENCE [LARGE SCALE GENOMIC DNA]</scope>
    <source>
        <strain evidence="2 3">Ellin428</strain>
    </source>
</reference>
<evidence type="ECO:0000313" key="2">
    <source>
        <dbReference type="EMBL" id="EDY21818.1"/>
    </source>
</evidence>
<evidence type="ECO:0000313" key="3">
    <source>
        <dbReference type="Proteomes" id="UP000005824"/>
    </source>
</evidence>
<protein>
    <submittedName>
        <fullName evidence="2">Uncharacterized protein</fullName>
    </submittedName>
</protein>
<dbReference type="STRING" id="497964.CfE428DRAFT_1064"/>